<dbReference type="OrthoDB" id="4566001at2"/>
<evidence type="ECO:0000313" key="3">
    <source>
        <dbReference type="Proteomes" id="UP000199529"/>
    </source>
</evidence>
<sequence>MGSATCVPDGPPLVREALRFRRTVQRPADLVATFRRSGVYLECASDPPAVPVVHVAEAPWLPVFSDLRYFAEYRRRRGEGDRAEYLVLTGARLLDGYLPGLPQGTNVLLDPLQEHAVALHGITPESLRATDDFTESARAMQRYRDVLAWAQRQAERARADVEQAGAAEPRPDPGTAHDQARASIDSAKNQVEDAAKNLVKTLLLASDKAPSQQYGETIGGLVSGTLSAAKAFVGASFTEDPAGFVGQLTGGQRVPAQRSPSAGRREAHRAPTPYPQGVPVTRQVLLLGDRAAHADARWWVDGGSVVLEISTAARTFRSRGENLFAALLDIRLNQLEPEGLSLATAGSRHDVWSAPGGRFPGQHGSVHGSGESVDLLAAVDEADLDRVVPVRDQLAFHRHHG</sequence>
<feature type="region of interest" description="Disordered" evidence="1">
    <location>
        <begin position="247"/>
        <end position="275"/>
    </location>
</feature>
<dbReference type="Proteomes" id="UP000199529">
    <property type="component" value="Unassembled WGS sequence"/>
</dbReference>
<accession>A0A1H3J5X0</accession>
<dbReference type="AlphaFoldDB" id="A0A1H3J5X0"/>
<keyword evidence="3" id="KW-1185">Reference proteome</keyword>
<feature type="region of interest" description="Disordered" evidence="1">
    <location>
        <begin position="158"/>
        <end position="182"/>
    </location>
</feature>
<dbReference type="RefSeq" id="WP_093269302.1">
    <property type="nucleotide sequence ID" value="NZ_FNOK01000025.1"/>
</dbReference>
<protein>
    <submittedName>
        <fullName evidence="2">Uncharacterized protein</fullName>
    </submittedName>
</protein>
<proteinExistence type="predicted"/>
<name>A0A1H3J5X0_9PSEU</name>
<evidence type="ECO:0000313" key="2">
    <source>
        <dbReference type="EMBL" id="SDY35292.1"/>
    </source>
</evidence>
<organism evidence="2 3">
    <name type="scientific">Saccharopolyspora shandongensis</name>
    <dbReference type="NCBI Taxonomy" id="418495"/>
    <lineage>
        <taxon>Bacteria</taxon>
        <taxon>Bacillati</taxon>
        <taxon>Actinomycetota</taxon>
        <taxon>Actinomycetes</taxon>
        <taxon>Pseudonocardiales</taxon>
        <taxon>Pseudonocardiaceae</taxon>
        <taxon>Saccharopolyspora</taxon>
    </lineage>
</organism>
<evidence type="ECO:0000256" key="1">
    <source>
        <dbReference type="SAM" id="MobiDB-lite"/>
    </source>
</evidence>
<gene>
    <name evidence="2" type="ORF">SAMN05216215_102514</name>
</gene>
<reference evidence="3" key="1">
    <citation type="submission" date="2016-10" db="EMBL/GenBank/DDBJ databases">
        <authorList>
            <person name="Varghese N."/>
            <person name="Submissions S."/>
        </authorList>
    </citation>
    <scope>NUCLEOTIDE SEQUENCE [LARGE SCALE GENOMIC DNA]</scope>
    <source>
        <strain evidence="3">CGMCC 4.3530</strain>
    </source>
</reference>
<dbReference type="EMBL" id="FNOK01000025">
    <property type="protein sequence ID" value="SDY35292.1"/>
    <property type="molecule type" value="Genomic_DNA"/>
</dbReference>
<dbReference type="STRING" id="418495.SAMN05216215_102514"/>